<dbReference type="RefSeq" id="WP_092493297.1">
    <property type="nucleotide sequence ID" value="NZ_FNKD01000003.1"/>
</dbReference>
<dbReference type="EMBL" id="FNKD01000003">
    <property type="protein sequence ID" value="SDQ77291.1"/>
    <property type="molecule type" value="Genomic_DNA"/>
</dbReference>
<accession>A0A1H1DL90</accession>
<dbReference type="PANTHER" id="PTHR21310:SF42">
    <property type="entry name" value="BIFUNCTIONAL AAC_APH"/>
    <property type="match status" value="1"/>
</dbReference>
<name>A0A1H1DL90_9BACI</name>
<dbReference type="PANTHER" id="PTHR21310">
    <property type="entry name" value="AMINOGLYCOSIDE PHOSPHOTRANSFERASE-RELATED-RELATED"/>
    <property type="match status" value="1"/>
</dbReference>
<evidence type="ECO:0000313" key="3">
    <source>
        <dbReference type="Proteomes" id="UP000199444"/>
    </source>
</evidence>
<protein>
    <submittedName>
        <fullName evidence="2">Aminoglycoside 2''-phosphotransferase</fullName>
    </submittedName>
</protein>
<dbReference type="SUPFAM" id="SSF56112">
    <property type="entry name" value="Protein kinase-like (PK-like)"/>
    <property type="match status" value="1"/>
</dbReference>
<dbReference type="InterPro" id="IPR051678">
    <property type="entry name" value="AGP_Transferase"/>
</dbReference>
<dbReference type="InterPro" id="IPR011009">
    <property type="entry name" value="Kinase-like_dom_sf"/>
</dbReference>
<feature type="domain" description="Protein kinase" evidence="1">
    <location>
        <begin position="1"/>
        <end position="286"/>
    </location>
</feature>
<dbReference type="InterPro" id="IPR000719">
    <property type="entry name" value="Prot_kinase_dom"/>
</dbReference>
<dbReference type="Gene3D" id="3.90.1200.10">
    <property type="match status" value="1"/>
</dbReference>
<organism evidence="2 3">
    <name type="scientific">Virgibacillus salinus</name>
    <dbReference type="NCBI Taxonomy" id="553311"/>
    <lineage>
        <taxon>Bacteria</taxon>
        <taxon>Bacillati</taxon>
        <taxon>Bacillota</taxon>
        <taxon>Bacilli</taxon>
        <taxon>Bacillales</taxon>
        <taxon>Bacillaceae</taxon>
        <taxon>Virgibacillus</taxon>
    </lineage>
</organism>
<dbReference type="Proteomes" id="UP000199444">
    <property type="component" value="Unassembled WGS sequence"/>
</dbReference>
<dbReference type="Pfam" id="PF01636">
    <property type="entry name" value="APH"/>
    <property type="match status" value="1"/>
</dbReference>
<dbReference type="InterPro" id="IPR002575">
    <property type="entry name" value="Aminoglycoside_PTrfase"/>
</dbReference>
<sequence>MEQEMIYFISKALPKLKIHGYRRNTHGWDNDIIIVNENTVFRFPKNDKVADRVMSEALLLKKLNRHKPFVTIPDYTLLYDENNKLRCVYYEYIEGQPLEQQQINDRNAMLLGDFLTKLHRMNHPKLSTLHTYDYWNDLFTSVRENVYPELSEFQQQTITCVFTRFLDTLPTLSYPTTVIHGDLSTSNIIWNEGEVTGIIDFTDAQIGDPAFDFAGFYWEFGPEFTKKVLSYYEGIESKESIFERVESFYGLQPVFHELLHSIHNDETVEWDSALWRFLNLSNLCGA</sequence>
<keyword evidence="3" id="KW-1185">Reference proteome</keyword>
<dbReference type="GO" id="GO:0004672">
    <property type="term" value="F:protein kinase activity"/>
    <property type="evidence" value="ECO:0007669"/>
    <property type="project" value="InterPro"/>
</dbReference>
<evidence type="ECO:0000259" key="1">
    <source>
        <dbReference type="PROSITE" id="PS50011"/>
    </source>
</evidence>
<gene>
    <name evidence="2" type="ORF">SAMN05216231_2472</name>
</gene>
<dbReference type="PROSITE" id="PS50011">
    <property type="entry name" value="PROTEIN_KINASE_DOM"/>
    <property type="match status" value="1"/>
</dbReference>
<proteinExistence type="predicted"/>
<keyword evidence="2" id="KW-0808">Transferase</keyword>
<dbReference type="AlphaFoldDB" id="A0A1H1DL90"/>
<dbReference type="GO" id="GO:0005524">
    <property type="term" value="F:ATP binding"/>
    <property type="evidence" value="ECO:0007669"/>
    <property type="project" value="InterPro"/>
</dbReference>
<reference evidence="2 3" key="1">
    <citation type="submission" date="2016-10" db="EMBL/GenBank/DDBJ databases">
        <authorList>
            <person name="de Groot N.N."/>
        </authorList>
    </citation>
    <scope>NUCLEOTIDE SEQUENCE [LARGE SCALE GENOMIC DNA]</scope>
    <source>
        <strain evidence="2 3">CGMCC 1.10449</strain>
    </source>
</reference>
<dbReference type="Gene3D" id="3.30.200.20">
    <property type="entry name" value="Phosphorylase Kinase, domain 1"/>
    <property type="match status" value="1"/>
</dbReference>
<dbReference type="STRING" id="553311.SAMN05216231_2472"/>
<evidence type="ECO:0000313" key="2">
    <source>
        <dbReference type="EMBL" id="SDQ77291.1"/>
    </source>
</evidence>